<evidence type="ECO:0000256" key="1">
    <source>
        <dbReference type="ARBA" id="ARBA00023136"/>
    </source>
</evidence>
<reference evidence="4" key="2">
    <citation type="submission" date="2020-05" db="UniProtKB">
        <authorList>
            <consortium name="Ensembl"/>
        </authorList>
    </citation>
    <scope>IDENTIFICATION</scope>
</reference>
<dbReference type="PANTHER" id="PTHR20990">
    <property type="entry name" value="PEROXISOMAL BIOGENESIS FACTOR 11"/>
    <property type="match status" value="1"/>
</dbReference>
<dbReference type="Ensembl" id="ENSXETT00000070104">
    <property type="protein sequence ID" value="ENSXETP00000088868"/>
    <property type="gene ID" value="ENSXETG00000040850"/>
</dbReference>
<accession>A0A6I8S875</accession>
<proteinExistence type="predicted"/>
<evidence type="ECO:0000256" key="2">
    <source>
        <dbReference type="ARBA" id="ARBA00023140"/>
    </source>
</evidence>
<evidence type="ECO:0000313" key="4">
    <source>
        <dbReference type="Ensembl" id="ENSXETP00000088868"/>
    </source>
</evidence>
<dbReference type="FunCoup" id="A0A6I8S875">
    <property type="interactions" value="100"/>
</dbReference>
<organism evidence="4">
    <name type="scientific">Xenopus tropicalis</name>
    <name type="common">Western clawed frog</name>
    <name type="synonym">Silurana tropicalis</name>
    <dbReference type="NCBI Taxonomy" id="8364"/>
    <lineage>
        <taxon>Eukaryota</taxon>
        <taxon>Metazoa</taxon>
        <taxon>Chordata</taxon>
        <taxon>Craniata</taxon>
        <taxon>Vertebrata</taxon>
        <taxon>Euteleostomi</taxon>
        <taxon>Amphibia</taxon>
        <taxon>Batrachia</taxon>
        <taxon>Anura</taxon>
        <taxon>Pipoidea</taxon>
        <taxon>Pipidae</taxon>
        <taxon>Xenopodinae</taxon>
        <taxon>Xenopus</taxon>
        <taxon>Silurana</taxon>
    </lineage>
</organism>
<keyword evidence="2" id="KW-0576">Peroxisome</keyword>
<dbReference type="InParanoid" id="A0A6I8S875"/>
<evidence type="ECO:0008006" key="5">
    <source>
        <dbReference type="Google" id="ProtNLM"/>
    </source>
</evidence>
<dbReference type="InterPro" id="IPR008733">
    <property type="entry name" value="PEX11"/>
</dbReference>
<dbReference type="Pfam" id="PF05648">
    <property type="entry name" value="PEX11"/>
    <property type="match status" value="1"/>
</dbReference>
<dbReference type="GO" id="GO:0005778">
    <property type="term" value="C:peroxisomal membrane"/>
    <property type="evidence" value="ECO:0007669"/>
    <property type="project" value="UniProtKB-SubCell"/>
</dbReference>
<dbReference type="AlphaFoldDB" id="A0A6I8S875"/>
<dbReference type="PANTHER" id="PTHR20990:SF1">
    <property type="entry name" value="PEROXISOMAL MEMBRANE PROTEIN 11C"/>
    <property type="match status" value="1"/>
</dbReference>
<dbReference type="InterPro" id="IPR026510">
    <property type="entry name" value="PEX11C_met"/>
</dbReference>
<dbReference type="Bgee" id="ENSXETG00000040850">
    <property type="expression patterns" value="Expressed in liver and 13 other cell types or tissues"/>
</dbReference>
<name>A0A6I8S875_XENTR</name>
<evidence type="ECO:0000256" key="3">
    <source>
        <dbReference type="ARBA" id="ARBA00046271"/>
    </source>
</evidence>
<dbReference type="GO" id="GO:0016559">
    <property type="term" value="P:peroxisome fission"/>
    <property type="evidence" value="ECO:0007669"/>
    <property type="project" value="InterPro"/>
</dbReference>
<protein>
    <recommendedName>
        <fullName evidence="5">Peroxisomal membrane protein 11C</fullName>
    </recommendedName>
</protein>
<dbReference type="GeneTree" id="ENSGT00390000000427"/>
<comment type="subcellular location">
    <subcellularLocation>
        <location evidence="3">Peroxisome membrane</location>
    </subcellularLocation>
</comment>
<reference evidence="4" key="1">
    <citation type="journal article" date="2010" name="Science">
        <title>The genome of the Western clawed frog Xenopus tropicalis.</title>
        <authorList>
            <person name="Hellsten U."/>
            <person name="Harland R.M."/>
            <person name="Gilchrist M.J."/>
            <person name="Hendrix D."/>
            <person name="Jurka J."/>
            <person name="Kapitonov V."/>
            <person name="Ovcharenko I."/>
            <person name="Putnam N.H."/>
            <person name="Shu S."/>
            <person name="Taher L."/>
            <person name="Blitz I.L."/>
            <person name="Blumberg B."/>
            <person name="Dichmann D.S."/>
            <person name="Dubchak I."/>
            <person name="Amaya E."/>
            <person name="Detter J.C."/>
            <person name="Fletcher R."/>
            <person name="Gerhard D.S."/>
            <person name="Goodstein D."/>
            <person name="Graves T."/>
            <person name="Grigoriev I.V."/>
            <person name="Grimwood J."/>
            <person name="Kawashima T."/>
            <person name="Lindquist E."/>
            <person name="Lucas S.M."/>
            <person name="Mead P.E."/>
            <person name="Mitros T."/>
            <person name="Ogino H."/>
            <person name="Ohta Y."/>
            <person name="Poliakov A.V."/>
            <person name="Pollet N."/>
            <person name="Robert J."/>
            <person name="Salamov A."/>
            <person name="Sater A.K."/>
            <person name="Schmutz J."/>
            <person name="Terry A."/>
            <person name="Vize P.D."/>
            <person name="Warren W.C."/>
            <person name="Wells D."/>
            <person name="Wills A."/>
            <person name="Wilson R.K."/>
            <person name="Zimmerman L.B."/>
            <person name="Zorn A.M."/>
            <person name="Grainger R."/>
            <person name="Grammer T."/>
            <person name="Khokha M.K."/>
            <person name="Richardson P.M."/>
            <person name="Rokhsar D.S."/>
        </authorList>
    </citation>
    <scope>NUCLEOTIDE SEQUENCE [LARGE SCALE GENOMIC DNA]</scope>
    <source>
        <strain evidence="4">Nigerian</strain>
    </source>
</reference>
<keyword evidence="1" id="KW-0472">Membrane</keyword>
<sequence length="235" mass="25767">MAAAAAVSGLVNVLESYRGRDRVVRTLCYSCQLLGGVMSNKSEVDHNWGKSLLVVASQLSHCRTVLRLFDDLAMLAYSVNYGLGKKEKDPIIRWISIFSNISDQLYYPCEHIAWAADSGVISAKSEIWWTASTAFWGLSLILGIVKSLRSLIMLRRYKGKKEEPPKSRGEIKSQIRSEVLCIISCLSDLVNAVHWMPHGFLWGGSSPIWLVGLMGTISSLIGIYQTAVGGSAGGV</sequence>